<accession>X0S1R7</accession>
<protein>
    <submittedName>
        <fullName evidence="1">Uncharacterized protein</fullName>
    </submittedName>
</protein>
<organism evidence="1">
    <name type="scientific">marine sediment metagenome</name>
    <dbReference type="NCBI Taxonomy" id="412755"/>
    <lineage>
        <taxon>unclassified sequences</taxon>
        <taxon>metagenomes</taxon>
        <taxon>ecological metagenomes</taxon>
    </lineage>
</organism>
<feature type="non-terminal residue" evidence="1">
    <location>
        <position position="1"/>
    </location>
</feature>
<name>X0S1R7_9ZZZZ</name>
<proteinExistence type="predicted"/>
<evidence type="ECO:0000313" key="1">
    <source>
        <dbReference type="EMBL" id="GAF74969.1"/>
    </source>
</evidence>
<dbReference type="EMBL" id="BARS01008172">
    <property type="protein sequence ID" value="GAF74969.1"/>
    <property type="molecule type" value="Genomic_DNA"/>
</dbReference>
<sequence>LRHFGQDPTPQEIMRNRAPGVYAWVARMWNTRANGTAPALISKVDAPLSALLREACETHVVQLRENAAAIGRGLKRYDQVIQGCQYEQVPSSRYRVWCLEELRRAWAQLDEAARETLREHLPEAQAAILWDGSSVQASEYDPERRAPFNRAINVFGKGIPPR</sequence>
<reference evidence="1" key="1">
    <citation type="journal article" date="2014" name="Front. Microbiol.">
        <title>High frequency of phylogenetically diverse reductive dehalogenase-homologous genes in deep subseafloor sedimentary metagenomes.</title>
        <authorList>
            <person name="Kawai M."/>
            <person name="Futagami T."/>
            <person name="Toyoda A."/>
            <person name="Takaki Y."/>
            <person name="Nishi S."/>
            <person name="Hori S."/>
            <person name="Arai W."/>
            <person name="Tsubouchi T."/>
            <person name="Morono Y."/>
            <person name="Uchiyama I."/>
            <person name="Ito T."/>
            <person name="Fujiyama A."/>
            <person name="Inagaki F."/>
            <person name="Takami H."/>
        </authorList>
    </citation>
    <scope>NUCLEOTIDE SEQUENCE</scope>
    <source>
        <strain evidence="1">Expedition CK06-06</strain>
    </source>
</reference>
<comment type="caution">
    <text evidence="1">The sequence shown here is derived from an EMBL/GenBank/DDBJ whole genome shotgun (WGS) entry which is preliminary data.</text>
</comment>
<dbReference type="AlphaFoldDB" id="X0S1R7"/>
<gene>
    <name evidence="1" type="ORF">S01H1_15640</name>
</gene>